<sequence length="79" mass="8267">MTKAAVSGQITTPAHDDNVDNNANGVNYAAGEDAGLVSLPYVSIPSLTTENGVDNIEHNLDITQSPRLLADTVASTDVW</sequence>
<gene>
    <name evidence="2" type="ORF">V6N12_045179</name>
</gene>
<keyword evidence="3" id="KW-1185">Reference proteome</keyword>
<proteinExistence type="predicted"/>
<accession>A0ABR2G1Z9</accession>
<dbReference type="Proteomes" id="UP001472677">
    <property type="component" value="Unassembled WGS sequence"/>
</dbReference>
<name>A0ABR2G1Z9_9ROSI</name>
<reference evidence="2 3" key="1">
    <citation type="journal article" date="2024" name="G3 (Bethesda)">
        <title>Genome assembly of Hibiscus sabdariffa L. provides insights into metabolisms of medicinal natural products.</title>
        <authorList>
            <person name="Kim T."/>
        </authorList>
    </citation>
    <scope>NUCLEOTIDE SEQUENCE [LARGE SCALE GENOMIC DNA]</scope>
    <source>
        <strain evidence="2">TK-2024</strain>
        <tissue evidence="2">Old leaves</tissue>
    </source>
</reference>
<organism evidence="2 3">
    <name type="scientific">Hibiscus sabdariffa</name>
    <name type="common">roselle</name>
    <dbReference type="NCBI Taxonomy" id="183260"/>
    <lineage>
        <taxon>Eukaryota</taxon>
        <taxon>Viridiplantae</taxon>
        <taxon>Streptophyta</taxon>
        <taxon>Embryophyta</taxon>
        <taxon>Tracheophyta</taxon>
        <taxon>Spermatophyta</taxon>
        <taxon>Magnoliopsida</taxon>
        <taxon>eudicotyledons</taxon>
        <taxon>Gunneridae</taxon>
        <taxon>Pentapetalae</taxon>
        <taxon>rosids</taxon>
        <taxon>malvids</taxon>
        <taxon>Malvales</taxon>
        <taxon>Malvaceae</taxon>
        <taxon>Malvoideae</taxon>
        <taxon>Hibiscus</taxon>
    </lineage>
</organism>
<comment type="caution">
    <text evidence="2">The sequence shown here is derived from an EMBL/GenBank/DDBJ whole genome shotgun (WGS) entry which is preliminary data.</text>
</comment>
<evidence type="ECO:0000313" key="2">
    <source>
        <dbReference type="EMBL" id="KAK8593092.1"/>
    </source>
</evidence>
<evidence type="ECO:0000256" key="1">
    <source>
        <dbReference type="SAM" id="MobiDB-lite"/>
    </source>
</evidence>
<dbReference type="EMBL" id="JBBPBM010000003">
    <property type="protein sequence ID" value="KAK8593092.1"/>
    <property type="molecule type" value="Genomic_DNA"/>
</dbReference>
<feature type="region of interest" description="Disordered" evidence="1">
    <location>
        <begin position="1"/>
        <end position="26"/>
    </location>
</feature>
<evidence type="ECO:0000313" key="3">
    <source>
        <dbReference type="Proteomes" id="UP001472677"/>
    </source>
</evidence>
<protein>
    <submittedName>
        <fullName evidence="2">Uncharacterized protein</fullName>
    </submittedName>
</protein>